<dbReference type="GO" id="GO:0010181">
    <property type="term" value="F:FMN binding"/>
    <property type="evidence" value="ECO:0007669"/>
    <property type="project" value="InterPro"/>
</dbReference>
<evidence type="ECO:0000256" key="1">
    <source>
        <dbReference type="ARBA" id="ARBA00007523"/>
    </source>
</evidence>
<dbReference type="CDD" id="cd03064">
    <property type="entry name" value="TRX_Fd_NuoE"/>
    <property type="match status" value="1"/>
</dbReference>
<dbReference type="InterPro" id="IPR001949">
    <property type="entry name" value="NADH-UbQ_OxRdtase_51kDa_CS"/>
</dbReference>
<keyword evidence="8" id="KW-1185">Reference proteome</keyword>
<dbReference type="SMART" id="SM00928">
    <property type="entry name" value="NADH_4Fe-4S"/>
    <property type="match status" value="1"/>
</dbReference>
<dbReference type="Proteomes" id="UP000001933">
    <property type="component" value="Chromosome"/>
</dbReference>
<dbReference type="SUPFAM" id="SSF52833">
    <property type="entry name" value="Thioredoxin-like"/>
    <property type="match status" value="1"/>
</dbReference>
<dbReference type="Pfam" id="PF01257">
    <property type="entry name" value="2Fe-2S_thioredx"/>
    <property type="match status" value="1"/>
</dbReference>
<keyword evidence="5" id="KW-0411">Iron-sulfur</keyword>
<dbReference type="FunCoup" id="Q2LS97">
    <property type="interactions" value="354"/>
</dbReference>
<dbReference type="InterPro" id="IPR011538">
    <property type="entry name" value="Nuo51_FMN-bd"/>
</dbReference>
<organism evidence="7 8">
    <name type="scientific">Syntrophus aciditrophicus (strain SB)</name>
    <dbReference type="NCBI Taxonomy" id="56780"/>
    <lineage>
        <taxon>Bacteria</taxon>
        <taxon>Pseudomonadati</taxon>
        <taxon>Thermodesulfobacteriota</taxon>
        <taxon>Syntrophia</taxon>
        <taxon>Syntrophales</taxon>
        <taxon>Syntrophaceae</taxon>
        <taxon>Syntrophus</taxon>
    </lineage>
</organism>
<dbReference type="Gene3D" id="3.10.20.600">
    <property type="match status" value="1"/>
</dbReference>
<dbReference type="Gene3D" id="3.40.30.10">
    <property type="entry name" value="Glutaredoxin"/>
    <property type="match status" value="1"/>
</dbReference>
<keyword evidence="4" id="KW-0408">Iron</keyword>
<evidence type="ECO:0000256" key="4">
    <source>
        <dbReference type="ARBA" id="ARBA00023004"/>
    </source>
</evidence>
<dbReference type="Gene3D" id="3.40.50.11540">
    <property type="entry name" value="NADH-ubiquinone oxidoreductase 51kDa subunit"/>
    <property type="match status" value="1"/>
</dbReference>
<proteinExistence type="inferred from homology"/>
<comment type="similarity">
    <text evidence="1">Belongs to the complex I 51 kDa subunit family.</text>
</comment>
<dbReference type="Gene3D" id="1.20.1440.230">
    <property type="entry name" value="NADH-ubiquinone oxidoreductase 51kDa subunit, iron-sulphur binding domain"/>
    <property type="match status" value="1"/>
</dbReference>
<dbReference type="EMBL" id="CP000252">
    <property type="protein sequence ID" value="ABC76959.1"/>
    <property type="molecule type" value="Genomic_DNA"/>
</dbReference>
<gene>
    <name evidence="7" type="ORF">SYN_02139</name>
</gene>
<dbReference type="PANTHER" id="PTHR43578:SF3">
    <property type="entry name" value="NADH-QUINONE OXIDOREDUCTASE SUBUNIT F"/>
    <property type="match status" value="1"/>
</dbReference>
<evidence type="ECO:0000256" key="5">
    <source>
        <dbReference type="ARBA" id="ARBA00023014"/>
    </source>
</evidence>
<dbReference type="Pfam" id="PF10589">
    <property type="entry name" value="NADH_4Fe-4S"/>
    <property type="match status" value="1"/>
</dbReference>
<dbReference type="STRING" id="56780.SYN_02139"/>
<dbReference type="InterPro" id="IPR041921">
    <property type="entry name" value="NuoE_N"/>
</dbReference>
<evidence type="ECO:0000256" key="2">
    <source>
        <dbReference type="ARBA" id="ARBA00022485"/>
    </source>
</evidence>
<dbReference type="InParanoid" id="Q2LS97"/>
<dbReference type="GO" id="GO:0008137">
    <property type="term" value="F:NADH dehydrogenase (ubiquinone) activity"/>
    <property type="evidence" value="ECO:0007669"/>
    <property type="project" value="InterPro"/>
</dbReference>
<dbReference type="GO" id="GO:0051539">
    <property type="term" value="F:4 iron, 4 sulfur cluster binding"/>
    <property type="evidence" value="ECO:0007669"/>
    <property type="project" value="UniProtKB-KW"/>
</dbReference>
<dbReference type="InterPro" id="IPR037225">
    <property type="entry name" value="Nuo51_FMN-bd_sf"/>
</dbReference>
<keyword evidence="7" id="KW-0560">Oxidoreductase</keyword>
<dbReference type="HOGENOM" id="CLU_014881_3_2_7"/>
<evidence type="ECO:0000256" key="3">
    <source>
        <dbReference type="ARBA" id="ARBA00022723"/>
    </source>
</evidence>
<dbReference type="SUPFAM" id="SSF142019">
    <property type="entry name" value="Nqo1 FMN-binding domain-like"/>
    <property type="match status" value="1"/>
</dbReference>
<dbReference type="eggNOG" id="COG1894">
    <property type="taxonomic scope" value="Bacteria"/>
</dbReference>
<dbReference type="Gene3D" id="6.10.250.1450">
    <property type="match status" value="1"/>
</dbReference>
<dbReference type="GO" id="GO:0016491">
    <property type="term" value="F:oxidoreductase activity"/>
    <property type="evidence" value="ECO:0007669"/>
    <property type="project" value="UniProtKB-KW"/>
</dbReference>
<dbReference type="GO" id="GO:0046872">
    <property type="term" value="F:metal ion binding"/>
    <property type="evidence" value="ECO:0007669"/>
    <property type="project" value="UniProtKB-KW"/>
</dbReference>
<dbReference type="PROSITE" id="PS00645">
    <property type="entry name" value="COMPLEX1_51K_2"/>
    <property type="match status" value="1"/>
</dbReference>
<keyword evidence="2" id="KW-0004">4Fe-4S</keyword>
<keyword evidence="3" id="KW-0479">Metal-binding</keyword>
<protein>
    <submittedName>
        <fullName evidence="7">NADH-quinone oxidoreductase chain F</fullName>
        <ecNumber evidence="7">1.6.5.3</ecNumber>
    </submittedName>
</protein>
<dbReference type="InterPro" id="IPR042128">
    <property type="entry name" value="NuoE_dom"/>
</dbReference>
<dbReference type="KEGG" id="sat:SYN_02139"/>
<dbReference type="SUPFAM" id="SSF140490">
    <property type="entry name" value="Nqo1C-terminal domain-like"/>
    <property type="match status" value="1"/>
</dbReference>
<dbReference type="Gene3D" id="1.10.10.1590">
    <property type="entry name" value="NADH-quinone oxidoreductase subunit E"/>
    <property type="match status" value="1"/>
</dbReference>
<dbReference type="InterPro" id="IPR037207">
    <property type="entry name" value="Nuop51_4Fe4S-bd_sf"/>
</dbReference>
<dbReference type="SUPFAM" id="SSF142984">
    <property type="entry name" value="Nqo1 middle domain-like"/>
    <property type="match status" value="1"/>
</dbReference>
<dbReference type="InterPro" id="IPR036249">
    <property type="entry name" value="Thioredoxin-like_sf"/>
</dbReference>
<dbReference type="InterPro" id="IPR019575">
    <property type="entry name" value="Nuop51_4Fe4S-bd"/>
</dbReference>
<accession>Q2LS97</accession>
<sequence>MTRWIRSARSPNIRSVLAKSKKFTCKEGIAMITTENIQEVINNRGKAREHLMAILRDLENLSGNQQLSPETLNAVAEAMNLPQSTVAGFVGFYTMFSTRPRAKFLIRVCKSGPCHVMGARTIFDYVEKHLGISPGQTTADGLFHLEACECLGICSVAPAMMINYDLHGNLTEERIATILDGYRSREPFFGEACGPEVEGRVCMLDEPGQTQRLTEKIGSIDPLSVDSYLEKGGYAAIKKALAEYQPDDVIAIVKDSGLRGRGGAGFPAGVKWSFLPKGDMQKYVICNADEGEPGTYKDRILMEENPHGLLEGMMLCGYATGATVGYIYIRGEYRRSIERLQRAIDQAREKGILGDNIFGSSFRFDIFIKEGGGAYVCGEESSLMNSMEGKRGYPRFRPPFPAGAGFLAKPSNVNNVETYASVPMIIEKGAAWYKSVGLETCTGTKLYCLSGKLNRTGLVEMPMGTTLREIIETFGKGIKNGKTFKFAQVGGSAGGILGPELMDLPLDIDSTIKAGVTLGSGVVLVCDEDTCPVDFLLDVLNFFEHESCGQCVPCRVGTRQLHHLARKFATGTAVPGDLDLMVEKAKLMKNSLCALGQSPILPITTMLKYFREDFLRHCDPSLCCPECANSLAHYYRGH</sequence>
<feature type="domain" description="NADH-ubiquinone oxidoreductase 51kDa subunit iron-sulphur binding" evidence="6">
    <location>
        <begin position="533"/>
        <end position="578"/>
    </location>
</feature>
<reference evidence="7 8" key="1">
    <citation type="journal article" date="2007" name="Proc. Natl. Acad. Sci. U.S.A.">
        <title>The genome of Syntrophus aciditrophicus: life at the thermodynamic limit of microbial growth.</title>
        <authorList>
            <person name="McInerney M.J."/>
            <person name="Rohlin L."/>
            <person name="Mouttaki H."/>
            <person name="Kim U."/>
            <person name="Krupp R.S."/>
            <person name="Rios-Hernandez L."/>
            <person name="Sieber J."/>
            <person name="Struchtemeyer C.G."/>
            <person name="Bhattacharyya A."/>
            <person name="Campbell J.W."/>
            <person name="Gunsalus R.P."/>
        </authorList>
    </citation>
    <scope>NUCLEOTIDE SEQUENCE [LARGE SCALE GENOMIC DNA]</scope>
    <source>
        <strain evidence="7 8">SB</strain>
    </source>
</reference>
<dbReference type="NCBIfam" id="NF010120">
    <property type="entry name" value="PRK13596.1"/>
    <property type="match status" value="1"/>
</dbReference>
<evidence type="ECO:0000313" key="7">
    <source>
        <dbReference type="EMBL" id="ABC76959.1"/>
    </source>
</evidence>
<evidence type="ECO:0000259" key="6">
    <source>
        <dbReference type="SMART" id="SM00928"/>
    </source>
</evidence>
<dbReference type="eggNOG" id="COG1905">
    <property type="taxonomic scope" value="Bacteria"/>
</dbReference>
<dbReference type="PANTHER" id="PTHR43578">
    <property type="entry name" value="NADH-QUINONE OXIDOREDUCTASE SUBUNIT F"/>
    <property type="match status" value="1"/>
</dbReference>
<evidence type="ECO:0000313" key="8">
    <source>
        <dbReference type="Proteomes" id="UP000001933"/>
    </source>
</evidence>
<dbReference type="FunFam" id="3.40.50.11540:FF:000001">
    <property type="entry name" value="NADH dehydrogenase [ubiquinone] flavoprotein 1, mitochondrial"/>
    <property type="match status" value="1"/>
</dbReference>
<name>Q2LS97_SYNAS</name>
<dbReference type="EC" id="1.6.5.3" evidence="7"/>
<dbReference type="AlphaFoldDB" id="Q2LS97"/>
<dbReference type="Pfam" id="PF01512">
    <property type="entry name" value="Complex1_51K"/>
    <property type="match status" value="1"/>
</dbReference>